<gene>
    <name evidence="2" type="ORF">F6X51_03545</name>
</gene>
<comment type="caution">
    <text evidence="2">The sequence shown here is derived from an EMBL/GenBank/DDBJ whole genome shotgun (WGS) entry which is preliminary data.</text>
</comment>
<organism evidence="2 3">
    <name type="scientific">Methylobacterium planeticum</name>
    <dbReference type="NCBI Taxonomy" id="2615211"/>
    <lineage>
        <taxon>Bacteria</taxon>
        <taxon>Pseudomonadati</taxon>
        <taxon>Pseudomonadota</taxon>
        <taxon>Alphaproteobacteria</taxon>
        <taxon>Hyphomicrobiales</taxon>
        <taxon>Methylobacteriaceae</taxon>
        <taxon>Methylobacterium</taxon>
    </lineage>
</organism>
<dbReference type="PIRSF" id="PIRSF009320">
    <property type="entry name" value="Nuc_binding_HP_1000"/>
    <property type="match status" value="1"/>
</dbReference>
<dbReference type="SUPFAM" id="SSF52540">
    <property type="entry name" value="P-loop containing nucleoside triphosphate hydrolases"/>
    <property type="match status" value="1"/>
</dbReference>
<reference evidence="2 3" key="1">
    <citation type="submission" date="2019-09" db="EMBL/GenBank/DDBJ databases">
        <title>YIM 132548 draft genome.</title>
        <authorList>
            <person name="Jiang L."/>
        </authorList>
    </citation>
    <scope>NUCLEOTIDE SEQUENCE [LARGE SCALE GENOMIC DNA]</scope>
    <source>
        <strain evidence="2 3">YIM 132548</strain>
    </source>
</reference>
<evidence type="ECO:0000313" key="2">
    <source>
        <dbReference type="EMBL" id="KAB1075749.1"/>
    </source>
</evidence>
<dbReference type="AlphaFoldDB" id="A0A6N6MXU6"/>
<name>A0A6N6MXU6_9HYPH</name>
<proteinExistence type="predicted"/>
<dbReference type="Proteomes" id="UP000441523">
    <property type="component" value="Unassembled WGS sequence"/>
</dbReference>
<dbReference type="InterPro" id="IPR002586">
    <property type="entry name" value="CobQ/CobB/MinD/ParA_Nub-bd_dom"/>
</dbReference>
<dbReference type="EMBL" id="VZZJ01000002">
    <property type="protein sequence ID" value="KAB1075749.1"/>
    <property type="molecule type" value="Genomic_DNA"/>
</dbReference>
<dbReference type="Pfam" id="PF01656">
    <property type="entry name" value="CbiA"/>
    <property type="match status" value="1"/>
</dbReference>
<feature type="domain" description="CobQ/CobB/MinD/ParA nucleotide binding" evidence="1">
    <location>
        <begin position="5"/>
        <end position="117"/>
    </location>
</feature>
<evidence type="ECO:0000259" key="1">
    <source>
        <dbReference type="Pfam" id="PF01656"/>
    </source>
</evidence>
<dbReference type="PANTHER" id="PTHR13696:SF96">
    <property type="entry name" value="COBQ_COBB_MIND_PARA NUCLEOTIDE BINDING DOMAIN-CONTAINING PROTEIN"/>
    <property type="match status" value="1"/>
</dbReference>
<keyword evidence="3" id="KW-1185">Reference proteome</keyword>
<sequence>MTRILTIASQKGGAGKTTLAASLSVAAAQGGERVVALDLDPQGSLWSWKTLRAAADPAVDRVQLWELSQLPEILAALVPRGVTLAVLDAGGQAAHASIAALRAADLVLVPARPSRLDLLATRPTIEALARLGMGDRLALVLNQCPSQHGARTLAFAERLKRLGVLAEPTVNLRVDHQDALGLGLGVTEHAPGGKAADEIRRLWAWIRGRLGPAPA</sequence>
<dbReference type="InterPro" id="IPR027417">
    <property type="entry name" value="P-loop_NTPase"/>
</dbReference>
<protein>
    <submittedName>
        <fullName evidence="2">AAA family ATPase</fullName>
    </submittedName>
</protein>
<dbReference type="PANTHER" id="PTHR13696">
    <property type="entry name" value="P-LOOP CONTAINING NUCLEOSIDE TRIPHOSPHATE HYDROLASE"/>
    <property type="match status" value="1"/>
</dbReference>
<evidence type="ECO:0000313" key="3">
    <source>
        <dbReference type="Proteomes" id="UP000441523"/>
    </source>
</evidence>
<dbReference type="CDD" id="cd02042">
    <property type="entry name" value="ParAB_family"/>
    <property type="match status" value="1"/>
</dbReference>
<accession>A0A6N6MXU6</accession>
<dbReference type="InterPro" id="IPR050678">
    <property type="entry name" value="DNA_Partitioning_ATPase"/>
</dbReference>
<dbReference type="RefSeq" id="WP_150961811.1">
    <property type="nucleotide sequence ID" value="NZ_VZZJ01000002.1"/>
</dbReference>
<dbReference type="Gene3D" id="3.40.50.300">
    <property type="entry name" value="P-loop containing nucleotide triphosphate hydrolases"/>
    <property type="match status" value="1"/>
</dbReference>